<proteinExistence type="predicted"/>
<name>A0A6A0AXJ6_9ACTN</name>
<comment type="caution">
    <text evidence="1">The sequence shown here is derived from an EMBL/GenBank/DDBJ whole genome shotgun (WGS) entry which is preliminary data.</text>
</comment>
<accession>A0A6A0AXJ6</accession>
<evidence type="ECO:0000313" key="1">
    <source>
        <dbReference type="EMBL" id="GFH37358.1"/>
    </source>
</evidence>
<keyword evidence="2" id="KW-1185">Reference proteome</keyword>
<protein>
    <submittedName>
        <fullName evidence="1">Uncharacterized protein</fullName>
    </submittedName>
</protein>
<evidence type="ECO:0000313" key="2">
    <source>
        <dbReference type="Proteomes" id="UP000484988"/>
    </source>
</evidence>
<reference evidence="1 2" key="1">
    <citation type="submission" date="2020-02" db="EMBL/GenBank/DDBJ databases">
        <title>Whole Genome Shotgun Sequence of Streptomyces sp. strain CWH03.</title>
        <authorList>
            <person name="Dohra H."/>
            <person name="Kodani S."/>
            <person name="Yamamura H."/>
        </authorList>
    </citation>
    <scope>NUCLEOTIDE SEQUENCE [LARGE SCALE GENOMIC DNA]</scope>
    <source>
        <strain evidence="1 2">CWH03</strain>
    </source>
</reference>
<dbReference type="EMBL" id="BLLG01000009">
    <property type="protein sequence ID" value="GFH37358.1"/>
    <property type="molecule type" value="Genomic_DNA"/>
</dbReference>
<organism evidence="1 2">
    <name type="scientific">Streptomyces pacificus</name>
    <dbReference type="NCBI Taxonomy" id="2705029"/>
    <lineage>
        <taxon>Bacteria</taxon>
        <taxon>Bacillati</taxon>
        <taxon>Actinomycetota</taxon>
        <taxon>Actinomycetes</taxon>
        <taxon>Kitasatosporales</taxon>
        <taxon>Streptomycetaceae</taxon>
        <taxon>Streptomyces</taxon>
    </lineage>
</organism>
<dbReference type="Proteomes" id="UP000484988">
    <property type="component" value="Unassembled WGS sequence"/>
</dbReference>
<gene>
    <name evidence="1" type="ORF">SCWH03_35960</name>
</gene>
<dbReference type="AlphaFoldDB" id="A0A6A0AXJ6"/>
<sequence>MITRLPGRKTDISDTAWLAQLGAHGLVRASSVPPQPVREPWDMARTQMARTRRQIVQRVEKVLEDSGIKLAAVAADIMASPGGRCWRR</sequence>